<accession>A0A166DU12</accession>
<dbReference type="SUPFAM" id="SSF103473">
    <property type="entry name" value="MFS general substrate transporter"/>
    <property type="match status" value="1"/>
</dbReference>
<evidence type="ECO:0000256" key="1">
    <source>
        <dbReference type="SAM" id="Phobius"/>
    </source>
</evidence>
<keyword evidence="3" id="KW-1185">Reference proteome</keyword>
<evidence type="ECO:0000313" key="2">
    <source>
        <dbReference type="EMBL" id="KZX15950.1"/>
    </source>
</evidence>
<organism evidence="2 3">
    <name type="scientific">Methanobrevibacter cuticularis</name>
    <dbReference type="NCBI Taxonomy" id="47311"/>
    <lineage>
        <taxon>Archaea</taxon>
        <taxon>Methanobacteriati</taxon>
        <taxon>Methanobacteriota</taxon>
        <taxon>Methanomada group</taxon>
        <taxon>Methanobacteria</taxon>
        <taxon>Methanobacteriales</taxon>
        <taxon>Methanobacteriaceae</taxon>
        <taxon>Methanobrevibacter</taxon>
    </lineage>
</organism>
<keyword evidence="1" id="KW-0812">Transmembrane</keyword>
<keyword evidence="1" id="KW-1133">Transmembrane helix</keyword>
<name>A0A166DU12_9EURY</name>
<dbReference type="EMBL" id="LWMW01000103">
    <property type="protein sequence ID" value="KZX15950.1"/>
    <property type="molecule type" value="Genomic_DNA"/>
</dbReference>
<dbReference type="Proteomes" id="UP000077275">
    <property type="component" value="Unassembled WGS sequence"/>
</dbReference>
<comment type="caution">
    <text evidence="2">The sequence shown here is derived from an EMBL/GenBank/DDBJ whole genome shotgun (WGS) entry which is preliminary data.</text>
</comment>
<gene>
    <name evidence="2" type="primary">yfmO_2</name>
    <name evidence="2" type="ORF">MBCUT_11730</name>
</gene>
<evidence type="ECO:0000313" key="3">
    <source>
        <dbReference type="Proteomes" id="UP000077275"/>
    </source>
</evidence>
<dbReference type="InterPro" id="IPR036259">
    <property type="entry name" value="MFS_trans_sf"/>
</dbReference>
<dbReference type="PANTHER" id="PTHR43683">
    <property type="entry name" value="MULTIDRUG EFFLUX PROTEIN YFMO"/>
    <property type="match status" value="1"/>
</dbReference>
<dbReference type="STRING" id="47311.MBCUT_11730"/>
<reference evidence="2 3" key="1">
    <citation type="submission" date="2016-04" db="EMBL/GenBank/DDBJ databases">
        <title>Genome sequence of Methanobrevibacter cuticularis DSM 11139.</title>
        <authorList>
            <person name="Poehlein A."/>
            <person name="Seedorf H."/>
            <person name="Daniel R."/>
        </authorList>
    </citation>
    <scope>NUCLEOTIDE SEQUENCE [LARGE SCALE GENOMIC DNA]</scope>
    <source>
        <strain evidence="2 3">DSM 11139</strain>
    </source>
</reference>
<dbReference type="AlphaFoldDB" id="A0A166DU12"/>
<dbReference type="PANTHER" id="PTHR43683:SF1">
    <property type="entry name" value="MULTIDRUG EFFLUX PROTEIN YFMO"/>
    <property type="match status" value="1"/>
</dbReference>
<dbReference type="InterPro" id="IPR053200">
    <property type="entry name" value="YfmO-like"/>
</dbReference>
<feature type="transmembrane region" description="Helical" evidence="1">
    <location>
        <begin position="88"/>
        <end position="106"/>
    </location>
</feature>
<sequence length="116" mass="12466">MYVLLLLFAITLFIMGIWTSIQWVLIAAIIISGALLGNNNTLITTAVMNSPATNDSTTSAAYNFTRFIGSAIAPLLAASLGQYIGSEIPYLAGGLFVTAALIFLFLNRKTIIYIDN</sequence>
<dbReference type="Gene3D" id="1.20.1250.20">
    <property type="entry name" value="MFS general substrate transporter like domains"/>
    <property type="match status" value="1"/>
</dbReference>
<proteinExistence type="predicted"/>
<keyword evidence="1" id="KW-0472">Membrane</keyword>
<dbReference type="PATRIC" id="fig|47311.3.peg.1286"/>
<protein>
    <submittedName>
        <fullName evidence="2">Multidrug efflux protein YfmO</fullName>
    </submittedName>
</protein>